<dbReference type="AlphaFoldDB" id="F2USM2"/>
<keyword evidence="3" id="KW-1185">Reference proteome</keyword>
<dbReference type="EMBL" id="GL832995">
    <property type="protein sequence ID" value="EGD81131.1"/>
    <property type="molecule type" value="Genomic_DNA"/>
</dbReference>
<gene>
    <name evidence="2" type="ORF">PTSG_11169</name>
</gene>
<feature type="region of interest" description="Disordered" evidence="1">
    <location>
        <begin position="1"/>
        <end position="24"/>
    </location>
</feature>
<feature type="compositionally biased region" description="Low complexity" evidence="1">
    <location>
        <begin position="113"/>
        <end position="139"/>
    </location>
</feature>
<feature type="region of interest" description="Disordered" evidence="1">
    <location>
        <begin position="99"/>
        <end position="175"/>
    </location>
</feature>
<feature type="compositionally biased region" description="Acidic residues" evidence="1">
    <location>
        <begin position="1"/>
        <end position="12"/>
    </location>
</feature>
<accession>F2USM2</accession>
<dbReference type="Proteomes" id="UP000007799">
    <property type="component" value="Unassembled WGS sequence"/>
</dbReference>
<proteinExistence type="predicted"/>
<name>F2USM2_SALR5</name>
<evidence type="ECO:0000256" key="1">
    <source>
        <dbReference type="SAM" id="MobiDB-lite"/>
    </source>
</evidence>
<dbReference type="GeneID" id="16068338"/>
<sequence>MSGSDRDEEDSGADPTAGGNGVALPLLRGEQGQEWYSERIQEQLDINQTLLENMVQRVQRGAFTDILTAAKVAEQHISMLASLSDDIKLQCLEADAAGNHSEHTVQAAESGRQQQQQQQPQQPQQQPQDQPFQPFQQQQPRKRRVVPRQVTPSDGAQSSTHAAFDVAIQPGPPQP</sequence>
<evidence type="ECO:0000313" key="2">
    <source>
        <dbReference type="EMBL" id="EGD81131.1"/>
    </source>
</evidence>
<protein>
    <submittedName>
        <fullName evidence="2">Uncharacterized protein</fullName>
    </submittedName>
</protein>
<dbReference type="RefSeq" id="XP_004987816.1">
    <property type="nucleotide sequence ID" value="XM_004987759.1"/>
</dbReference>
<reference evidence="2" key="1">
    <citation type="submission" date="2009-08" db="EMBL/GenBank/DDBJ databases">
        <title>Annotation of Salpingoeca rosetta.</title>
        <authorList>
            <consortium name="The Broad Institute Genome Sequencing Platform"/>
            <person name="Russ C."/>
            <person name="Cuomo C."/>
            <person name="Burger G."/>
            <person name="Gray M.W."/>
            <person name="Holland P.W.H."/>
            <person name="King N."/>
            <person name="Lang F.B.F."/>
            <person name="Roger A.J."/>
            <person name="Ruiz-Trillo I."/>
            <person name="Young S.K."/>
            <person name="Zeng Q."/>
            <person name="Gargeya S."/>
            <person name="Alvarado L."/>
            <person name="Berlin A."/>
            <person name="Chapman S.B."/>
            <person name="Chen Z."/>
            <person name="Freedman E."/>
            <person name="Gellesch M."/>
            <person name="Goldberg J."/>
            <person name="Griggs A."/>
            <person name="Gujja S."/>
            <person name="Heilman E."/>
            <person name="Heiman D."/>
            <person name="Howarth C."/>
            <person name="Mehta T."/>
            <person name="Neiman D."/>
            <person name="Pearson M."/>
            <person name="Roberts A."/>
            <person name="Saif S."/>
            <person name="Shea T."/>
            <person name="Shenoy N."/>
            <person name="Sisk P."/>
            <person name="Stolte C."/>
            <person name="Sykes S."/>
            <person name="White J."/>
            <person name="Yandava C."/>
            <person name="Haas B."/>
            <person name="Nusbaum C."/>
            <person name="Birren B."/>
        </authorList>
    </citation>
    <scope>NUCLEOTIDE SEQUENCE [LARGE SCALE GENOMIC DNA]</scope>
    <source>
        <strain evidence="2">ATCC 50818</strain>
    </source>
</reference>
<dbReference type="InParanoid" id="F2USM2"/>
<feature type="compositionally biased region" description="Polar residues" evidence="1">
    <location>
        <begin position="150"/>
        <end position="161"/>
    </location>
</feature>
<dbReference type="KEGG" id="sre:PTSG_11169"/>
<organism evidence="3">
    <name type="scientific">Salpingoeca rosetta (strain ATCC 50818 / BSB-021)</name>
    <dbReference type="NCBI Taxonomy" id="946362"/>
    <lineage>
        <taxon>Eukaryota</taxon>
        <taxon>Choanoflagellata</taxon>
        <taxon>Craspedida</taxon>
        <taxon>Salpingoecidae</taxon>
        <taxon>Salpingoeca</taxon>
    </lineage>
</organism>
<evidence type="ECO:0000313" key="3">
    <source>
        <dbReference type="Proteomes" id="UP000007799"/>
    </source>
</evidence>